<dbReference type="InterPro" id="IPR027417">
    <property type="entry name" value="P-loop_NTPase"/>
</dbReference>
<evidence type="ECO:0000313" key="1">
    <source>
        <dbReference type="EMBL" id="MFC7335796.1"/>
    </source>
</evidence>
<proteinExistence type="predicted"/>
<dbReference type="Proteomes" id="UP001596472">
    <property type="component" value="Unassembled WGS sequence"/>
</dbReference>
<dbReference type="EMBL" id="JBHTBS010000001">
    <property type="protein sequence ID" value="MFC7335796.1"/>
    <property type="molecule type" value="Genomic_DNA"/>
</dbReference>
<accession>A0ABW2L3Q9</accession>
<keyword evidence="2" id="KW-1185">Reference proteome</keyword>
<comment type="caution">
    <text evidence="1">The sequence shown here is derived from an EMBL/GenBank/DDBJ whole genome shotgun (WGS) entry which is preliminary data.</text>
</comment>
<sequence length="248" mass="29605">MVISHQHRFIFIKTAKTAGTSIEAFLSPHCGPDDVFTTTRPPVDGHEPRNWKVPFFPLKEFFSFNYPVDKSVFVERRFFTPRRTFDDMRKQRKFHEHIPARIAKQRIDPEIWDSYYKFSVERNPWDKTLSHYHMQRAYRDGKLTLDEYFEEGVFCQNTGFYLDENGDCMVDEIIKYEELAEGMGRICDRFGIPFEGSLGVRAKGDYRKDRTHYSKVLEKRHLEIIDRVFRKEIEMHGYVFEDLSNTTD</sequence>
<dbReference type="RefSeq" id="WP_379708270.1">
    <property type="nucleotide sequence ID" value="NZ_JBHTBS010000001.1"/>
</dbReference>
<reference evidence="2" key="1">
    <citation type="journal article" date="2019" name="Int. J. Syst. Evol. Microbiol.">
        <title>The Global Catalogue of Microorganisms (GCM) 10K type strain sequencing project: providing services to taxonomists for standard genome sequencing and annotation.</title>
        <authorList>
            <consortium name="The Broad Institute Genomics Platform"/>
            <consortium name="The Broad Institute Genome Sequencing Center for Infectious Disease"/>
            <person name="Wu L."/>
            <person name="Ma J."/>
        </authorList>
    </citation>
    <scope>NUCLEOTIDE SEQUENCE [LARGE SCALE GENOMIC DNA]</scope>
    <source>
        <strain evidence="2">CGMCC 4.1467</strain>
    </source>
</reference>
<evidence type="ECO:0008006" key="3">
    <source>
        <dbReference type="Google" id="ProtNLM"/>
    </source>
</evidence>
<name>A0ABW2L3Q9_9BACT</name>
<protein>
    <recommendedName>
        <fullName evidence="3">Sulfotransferase family protein</fullName>
    </recommendedName>
</protein>
<dbReference type="Gene3D" id="3.40.50.300">
    <property type="entry name" value="P-loop containing nucleotide triphosphate hydrolases"/>
    <property type="match status" value="1"/>
</dbReference>
<evidence type="ECO:0000313" key="2">
    <source>
        <dbReference type="Proteomes" id="UP001596472"/>
    </source>
</evidence>
<gene>
    <name evidence="1" type="ORF">ACFQY0_01300</name>
</gene>
<dbReference type="SUPFAM" id="SSF52540">
    <property type="entry name" value="P-loop containing nucleoside triphosphate hydrolases"/>
    <property type="match status" value="1"/>
</dbReference>
<organism evidence="1 2">
    <name type="scientific">Haloferula chungangensis</name>
    <dbReference type="NCBI Taxonomy" id="1048331"/>
    <lineage>
        <taxon>Bacteria</taxon>
        <taxon>Pseudomonadati</taxon>
        <taxon>Verrucomicrobiota</taxon>
        <taxon>Verrucomicrobiia</taxon>
        <taxon>Verrucomicrobiales</taxon>
        <taxon>Verrucomicrobiaceae</taxon>
        <taxon>Haloferula</taxon>
    </lineage>
</organism>